<feature type="compositionally biased region" description="Polar residues" evidence="1">
    <location>
        <begin position="1"/>
        <end position="12"/>
    </location>
</feature>
<protein>
    <submittedName>
        <fullName evidence="3">Uncharacterized protein</fullName>
    </submittedName>
</protein>
<name>A0A0D0DFN5_9AGAM</name>
<dbReference type="OrthoDB" id="2683906at2759"/>
<dbReference type="InParanoid" id="A0A0D0DFN5"/>
<keyword evidence="2" id="KW-0472">Membrane</keyword>
<feature type="transmembrane region" description="Helical" evidence="2">
    <location>
        <begin position="58"/>
        <end position="79"/>
    </location>
</feature>
<evidence type="ECO:0000313" key="4">
    <source>
        <dbReference type="Proteomes" id="UP000054538"/>
    </source>
</evidence>
<keyword evidence="2" id="KW-1133">Transmembrane helix</keyword>
<evidence type="ECO:0000313" key="3">
    <source>
        <dbReference type="EMBL" id="KIK83526.1"/>
    </source>
</evidence>
<dbReference type="AlphaFoldDB" id="A0A0D0DFN5"/>
<reference evidence="3 4" key="1">
    <citation type="submission" date="2014-04" db="EMBL/GenBank/DDBJ databases">
        <authorList>
            <consortium name="DOE Joint Genome Institute"/>
            <person name="Kuo A."/>
            <person name="Kohler A."/>
            <person name="Jargeat P."/>
            <person name="Nagy L.G."/>
            <person name="Floudas D."/>
            <person name="Copeland A."/>
            <person name="Barry K.W."/>
            <person name="Cichocki N."/>
            <person name="Veneault-Fourrey C."/>
            <person name="LaButti K."/>
            <person name="Lindquist E.A."/>
            <person name="Lipzen A."/>
            <person name="Lundell T."/>
            <person name="Morin E."/>
            <person name="Murat C."/>
            <person name="Sun H."/>
            <person name="Tunlid A."/>
            <person name="Henrissat B."/>
            <person name="Grigoriev I.V."/>
            <person name="Hibbett D.S."/>
            <person name="Martin F."/>
            <person name="Nordberg H.P."/>
            <person name="Cantor M.N."/>
            <person name="Hua S.X."/>
        </authorList>
    </citation>
    <scope>NUCLEOTIDE SEQUENCE [LARGE SCALE GENOMIC DNA]</scope>
    <source>
        <strain evidence="3 4">Ve08.2h10</strain>
    </source>
</reference>
<keyword evidence="4" id="KW-1185">Reference proteome</keyword>
<gene>
    <name evidence="3" type="ORF">PAXRUDRAFT_832059</name>
</gene>
<dbReference type="EMBL" id="KN825592">
    <property type="protein sequence ID" value="KIK83526.1"/>
    <property type="molecule type" value="Genomic_DNA"/>
</dbReference>
<proteinExistence type="predicted"/>
<accession>A0A0D0DFN5</accession>
<evidence type="ECO:0000256" key="1">
    <source>
        <dbReference type="SAM" id="MobiDB-lite"/>
    </source>
</evidence>
<sequence>MSSSLASFATPSPGTPVGPQPAFSTRERLSSPTSTLIPTTSETSTSTSPTSFTSNAALYLYTFLATLVLLLAVSSAIVVRSVILRRRNQRLVEEAIRAGTWALNPYDPRSGRKRRDIGKEPKLCEAWLRPTNDNDDGADGAKGKWSDIMPVCASYINQLPASTSSRPALSTESAESVIEPQSRPSRFLRPFTGRLPTPSPQLAAVSSTAAQVLSSSSSSPTRSSSPAVRVAVLIAMPAPLRKLNCDEDGPPVVEIGVIEVGVKDNDGESPGRDVS</sequence>
<dbReference type="Proteomes" id="UP000054538">
    <property type="component" value="Unassembled WGS sequence"/>
</dbReference>
<feature type="compositionally biased region" description="Polar residues" evidence="1">
    <location>
        <begin position="163"/>
        <end position="174"/>
    </location>
</feature>
<reference evidence="4" key="2">
    <citation type="submission" date="2015-01" db="EMBL/GenBank/DDBJ databases">
        <title>Evolutionary Origins and Diversification of the Mycorrhizal Mutualists.</title>
        <authorList>
            <consortium name="DOE Joint Genome Institute"/>
            <consortium name="Mycorrhizal Genomics Consortium"/>
            <person name="Kohler A."/>
            <person name="Kuo A."/>
            <person name="Nagy L.G."/>
            <person name="Floudas D."/>
            <person name="Copeland A."/>
            <person name="Barry K.W."/>
            <person name="Cichocki N."/>
            <person name="Veneault-Fourrey C."/>
            <person name="LaButti K."/>
            <person name="Lindquist E.A."/>
            <person name="Lipzen A."/>
            <person name="Lundell T."/>
            <person name="Morin E."/>
            <person name="Murat C."/>
            <person name="Riley R."/>
            <person name="Ohm R."/>
            <person name="Sun H."/>
            <person name="Tunlid A."/>
            <person name="Henrissat B."/>
            <person name="Grigoriev I.V."/>
            <person name="Hibbett D.S."/>
            <person name="Martin F."/>
        </authorList>
    </citation>
    <scope>NUCLEOTIDE SEQUENCE [LARGE SCALE GENOMIC DNA]</scope>
    <source>
        <strain evidence="4">Ve08.2h10</strain>
    </source>
</reference>
<keyword evidence="2" id="KW-0812">Transmembrane</keyword>
<feature type="compositionally biased region" description="Low complexity" evidence="1">
    <location>
        <begin position="30"/>
        <end position="50"/>
    </location>
</feature>
<organism evidence="3 4">
    <name type="scientific">Paxillus rubicundulus Ve08.2h10</name>
    <dbReference type="NCBI Taxonomy" id="930991"/>
    <lineage>
        <taxon>Eukaryota</taxon>
        <taxon>Fungi</taxon>
        <taxon>Dikarya</taxon>
        <taxon>Basidiomycota</taxon>
        <taxon>Agaricomycotina</taxon>
        <taxon>Agaricomycetes</taxon>
        <taxon>Agaricomycetidae</taxon>
        <taxon>Boletales</taxon>
        <taxon>Paxilineae</taxon>
        <taxon>Paxillaceae</taxon>
        <taxon>Paxillus</taxon>
    </lineage>
</organism>
<feature type="region of interest" description="Disordered" evidence="1">
    <location>
        <begin position="1"/>
        <end position="50"/>
    </location>
</feature>
<dbReference type="HOGENOM" id="CLU_051368_3_0_1"/>
<evidence type="ECO:0000256" key="2">
    <source>
        <dbReference type="SAM" id="Phobius"/>
    </source>
</evidence>
<feature type="region of interest" description="Disordered" evidence="1">
    <location>
        <begin position="163"/>
        <end position="182"/>
    </location>
</feature>